<dbReference type="EMBL" id="CP001322">
    <property type="protein sequence ID" value="ACL02498.1"/>
    <property type="molecule type" value="Genomic_DNA"/>
</dbReference>
<evidence type="ECO:0000256" key="2">
    <source>
        <dbReference type="SAM" id="Phobius"/>
    </source>
</evidence>
<dbReference type="AlphaFoldDB" id="B8FHT1"/>
<reference evidence="3 4" key="1">
    <citation type="journal article" date="2012" name="Environ. Microbiol.">
        <title>The genome sequence of Desulfatibacillum alkenivorans AK-01: a blueprint for anaerobic alkane oxidation.</title>
        <authorList>
            <person name="Callaghan A.V."/>
            <person name="Morris B.E."/>
            <person name="Pereira I.A."/>
            <person name="McInerney M.J."/>
            <person name="Austin R.N."/>
            <person name="Groves J.T."/>
            <person name="Kukor J.J."/>
            <person name="Suflita J.M."/>
            <person name="Young L.Y."/>
            <person name="Zylstra G.J."/>
            <person name="Wawrik B."/>
        </authorList>
    </citation>
    <scope>NUCLEOTIDE SEQUENCE [LARGE SCALE GENOMIC DNA]</scope>
    <source>
        <strain evidence="3 4">AK-01</strain>
    </source>
</reference>
<evidence type="ECO:0000256" key="1">
    <source>
        <dbReference type="SAM" id="MobiDB-lite"/>
    </source>
</evidence>
<feature type="transmembrane region" description="Helical" evidence="2">
    <location>
        <begin position="7"/>
        <end position="28"/>
    </location>
</feature>
<dbReference type="Proteomes" id="UP000000739">
    <property type="component" value="Chromosome"/>
</dbReference>
<keyword evidence="2" id="KW-1133">Transmembrane helix</keyword>
<organism evidence="3 4">
    <name type="scientific">Desulfatibacillum aliphaticivorans</name>
    <dbReference type="NCBI Taxonomy" id="218208"/>
    <lineage>
        <taxon>Bacteria</taxon>
        <taxon>Pseudomonadati</taxon>
        <taxon>Thermodesulfobacteriota</taxon>
        <taxon>Desulfobacteria</taxon>
        <taxon>Desulfobacterales</taxon>
        <taxon>Desulfatibacillaceae</taxon>
        <taxon>Desulfatibacillum</taxon>
    </lineage>
</organism>
<proteinExistence type="predicted"/>
<evidence type="ECO:0000313" key="4">
    <source>
        <dbReference type="Proteomes" id="UP000000739"/>
    </source>
</evidence>
<feature type="region of interest" description="Disordered" evidence="1">
    <location>
        <begin position="264"/>
        <end position="287"/>
    </location>
</feature>
<keyword evidence="4" id="KW-1185">Reference proteome</keyword>
<name>B8FHT1_DESAL</name>
<feature type="transmembrane region" description="Helical" evidence="2">
    <location>
        <begin position="225"/>
        <end position="251"/>
    </location>
</feature>
<gene>
    <name evidence="3" type="ordered locus">Dalk_0793</name>
</gene>
<sequence>MDVTMFFMLLGMVVALGALIWFLVSVFMADSLHGLLTVLFPIFVIYVLMEHWEKVKRPFFFMVTVFTLIICIASVAWYQDADNCRAEPSEVSVARLTQGDLPLNRNILIADHYRFYSECYYDYYEDLETGEIEVDCIYYQVLALDEAAGEPIPSKIGDHLVFAKTDAYTDLEDLPDDGVYDSLQGIFSFSDADTRELVLEDFDSIHPTAVLIIDQGKWPLPRKRFIYSAVIAGSLSLLFLGLFCYSVYAYFKLKKRKKEYFKNMAPPPPPVSPAGPPGPPPPPPDVE</sequence>
<evidence type="ECO:0000313" key="3">
    <source>
        <dbReference type="EMBL" id="ACL02498.1"/>
    </source>
</evidence>
<feature type="compositionally biased region" description="Pro residues" evidence="1">
    <location>
        <begin position="265"/>
        <end position="287"/>
    </location>
</feature>
<dbReference type="RefSeq" id="WP_012609937.1">
    <property type="nucleotide sequence ID" value="NC_011768.1"/>
</dbReference>
<protein>
    <submittedName>
        <fullName evidence="3">Uncharacterized protein</fullName>
    </submittedName>
</protein>
<feature type="transmembrane region" description="Helical" evidence="2">
    <location>
        <begin position="59"/>
        <end position="78"/>
    </location>
</feature>
<dbReference type="HOGENOM" id="CLU_968822_0_0_7"/>
<dbReference type="KEGG" id="dal:Dalk_0793"/>
<keyword evidence="2" id="KW-0812">Transmembrane</keyword>
<keyword evidence="2" id="KW-0472">Membrane</keyword>
<accession>B8FHT1</accession>
<feature type="transmembrane region" description="Helical" evidence="2">
    <location>
        <begin position="34"/>
        <end position="52"/>
    </location>
</feature>